<dbReference type="SUPFAM" id="SSF81901">
    <property type="entry name" value="HCP-like"/>
    <property type="match status" value="1"/>
</dbReference>
<dbReference type="EMBL" id="PHGZ01000025">
    <property type="protein sequence ID" value="PJG82247.1"/>
    <property type="molecule type" value="Genomic_DNA"/>
</dbReference>
<dbReference type="AlphaFoldDB" id="A0A2M8RTN2"/>
<dbReference type="Proteomes" id="UP000230282">
    <property type="component" value="Unassembled WGS sequence"/>
</dbReference>
<protein>
    <submittedName>
        <fullName evidence="1">Sel1 repeat family protein</fullName>
    </submittedName>
</protein>
<dbReference type="PANTHER" id="PTHR11102:SF160">
    <property type="entry name" value="ERAD-ASSOCIATED E3 UBIQUITIN-PROTEIN LIGASE COMPONENT HRD3"/>
    <property type="match status" value="1"/>
</dbReference>
<dbReference type="PANTHER" id="PTHR11102">
    <property type="entry name" value="SEL-1-LIKE PROTEIN"/>
    <property type="match status" value="1"/>
</dbReference>
<dbReference type="OrthoDB" id="9792653at2"/>
<dbReference type="SMART" id="SM00671">
    <property type="entry name" value="SEL1"/>
    <property type="match status" value="4"/>
</dbReference>
<keyword evidence="2" id="KW-1185">Reference proteome</keyword>
<reference evidence="1 2" key="1">
    <citation type="submission" date="2017-11" db="EMBL/GenBank/DDBJ databases">
        <title>Reclassification of Bisgaard taxon 5 as Caviibacterium pharyngocola gen. nov., sp. nov.</title>
        <authorList>
            <person name="Christensen H."/>
        </authorList>
    </citation>
    <scope>NUCLEOTIDE SEQUENCE [LARGE SCALE GENOMIC DNA]</scope>
    <source>
        <strain evidence="1 2">7_3</strain>
    </source>
</reference>
<dbReference type="InterPro" id="IPR006597">
    <property type="entry name" value="Sel1-like"/>
</dbReference>
<proteinExistence type="predicted"/>
<dbReference type="Gene3D" id="1.25.40.10">
    <property type="entry name" value="Tetratricopeptide repeat domain"/>
    <property type="match status" value="1"/>
</dbReference>
<evidence type="ECO:0000313" key="1">
    <source>
        <dbReference type="EMBL" id="PJG82247.1"/>
    </source>
</evidence>
<organism evidence="1 2">
    <name type="scientific">Caviibacterium pharyngocola</name>
    <dbReference type="NCBI Taxonomy" id="28159"/>
    <lineage>
        <taxon>Bacteria</taxon>
        <taxon>Pseudomonadati</taxon>
        <taxon>Pseudomonadota</taxon>
        <taxon>Gammaproteobacteria</taxon>
        <taxon>Pasteurellales</taxon>
        <taxon>Pasteurellaceae</taxon>
        <taxon>Caviibacterium</taxon>
    </lineage>
</organism>
<evidence type="ECO:0000313" key="2">
    <source>
        <dbReference type="Proteomes" id="UP000230282"/>
    </source>
</evidence>
<dbReference type="Pfam" id="PF08238">
    <property type="entry name" value="Sel1"/>
    <property type="match status" value="4"/>
</dbReference>
<dbReference type="InterPro" id="IPR011990">
    <property type="entry name" value="TPR-like_helical_dom_sf"/>
</dbReference>
<sequence length="232" mass="26275">MKKLIYGLLCLATAVYAESDPVPEKNAITSDISAQNVSPEMSDQQRRDAAQAAANQGNWTAAFEWIYPLALKGDANAQANVGILYLQGKGVEKDTEKAYWWLSEAAEQGNIKGINYLAFMYLDGNGTKKSLPHAMKLLQKTANAKDQTAMFVLGMLYYRELKDFKNAFLWLEKAAKADHNESKFRLATMYEEGKGTKRNAEKAVYWYQQTLKQSDRFAEQAQKRLQHLQMPK</sequence>
<dbReference type="InterPro" id="IPR050767">
    <property type="entry name" value="Sel1_AlgK"/>
</dbReference>
<gene>
    <name evidence="1" type="ORF">CVP04_10330</name>
</gene>
<accession>A0A2M8RTN2</accession>
<comment type="caution">
    <text evidence="1">The sequence shown here is derived from an EMBL/GenBank/DDBJ whole genome shotgun (WGS) entry which is preliminary data.</text>
</comment>
<name>A0A2M8RTN2_9PAST</name>
<dbReference type="RefSeq" id="WP_100297429.1">
    <property type="nucleotide sequence ID" value="NZ_PHGZ01000025.1"/>
</dbReference>